<organism evidence="2 3">
    <name type="scientific">Sedimentitalea todarodis</name>
    <dbReference type="NCBI Taxonomy" id="1631240"/>
    <lineage>
        <taxon>Bacteria</taxon>
        <taxon>Pseudomonadati</taxon>
        <taxon>Pseudomonadota</taxon>
        <taxon>Alphaproteobacteria</taxon>
        <taxon>Rhodobacterales</taxon>
        <taxon>Paracoccaceae</taxon>
        <taxon>Sedimentitalea</taxon>
    </lineage>
</organism>
<accession>A0ABU3VEB4</accession>
<gene>
    <name evidence="2" type="ORF">QO231_10910</name>
</gene>
<comment type="caution">
    <text evidence="2">The sequence shown here is derived from an EMBL/GenBank/DDBJ whole genome shotgun (WGS) entry which is preliminary data.</text>
</comment>
<evidence type="ECO:0000313" key="3">
    <source>
        <dbReference type="Proteomes" id="UP001255416"/>
    </source>
</evidence>
<keyword evidence="1" id="KW-0472">Membrane</keyword>
<keyword evidence="1" id="KW-0812">Transmembrane</keyword>
<dbReference type="RefSeq" id="WP_316776009.1">
    <property type="nucleotide sequence ID" value="NZ_JASMWN010000007.1"/>
</dbReference>
<dbReference type="EMBL" id="JASMWN010000007">
    <property type="protein sequence ID" value="MDU9004360.1"/>
    <property type="molecule type" value="Genomic_DNA"/>
</dbReference>
<sequence>MSDNTLIRRMRAWRVALLPVALTISATMIVLGILDATKAARRLPPQIGYIPVDSRALAVTSSLDSLWRNLARHTTRLGRPNSESFWADINESLRNFSERCIPLASSDDLRSAGLNPSQGLSMAVIGDAQLDLLTTLPVEDRDFLWSSLQRWSLSSVPVWLSAMDPDHEVSAFRLIVENPQNGVLCHVTTGAPLAGDVRLVSATEDIPVPPGATTAELFFAPKLPGPSAITLRCETVLPDGTIAPCRCEIDNGPCGERFMREASGGGLRSVTGRSGAHAKQPDLWQLPNDLFIGFSEDRLLISSDPSLIEQAEGRQTARRSRFIGDNSLLGLVDGFHAAAQAGSASVIGMWRGIKEPVAGSMPFAVTVEPDRLAMLATVPMDTFRIRILEQLIASPDDPPPSDRIQAPLSALINDPALAAYFKLADRFYGELSRAMETENQETDLLLLPEDPFPLEPAPLGPPPIDDPFPEDEPLRAPLVIEEPLELVDMCEPKDSAGRTPSLYDQVGNFAPIIKALEALDRVGPMQGHLLDVRDGVPEVVLVQSGLSAARTDRLVRETQIEMKTSRDIRILCHARARMWDDSGAGSVFPVQPQALLPYLGLEGPDLLDRYDVQSDRIAVYDWAEPDPAVFESETYRADLPEIEVGYLPPPVQDNDVRYLLDPDGRGEIDVEALQADAFRLAYLRLHDGSIAFGTDAQALRRFIAAPPRPEASMAEADTRDKLWIEGDPEQVVTLMLLHPQKEIRQLVTTGGFEVLDQYRTLLMTLRPAQAFDGLTLRAELAHD</sequence>
<reference evidence="3" key="1">
    <citation type="submission" date="2023-05" db="EMBL/GenBank/DDBJ databases">
        <title>Sedimentitalea sp. nov. JM2-8.</title>
        <authorList>
            <person name="Huang J."/>
        </authorList>
    </citation>
    <scope>NUCLEOTIDE SEQUENCE [LARGE SCALE GENOMIC DNA]</scope>
    <source>
        <strain evidence="3">KHS03</strain>
    </source>
</reference>
<keyword evidence="1" id="KW-1133">Transmembrane helix</keyword>
<dbReference type="Proteomes" id="UP001255416">
    <property type="component" value="Unassembled WGS sequence"/>
</dbReference>
<keyword evidence="3" id="KW-1185">Reference proteome</keyword>
<evidence type="ECO:0000313" key="2">
    <source>
        <dbReference type="EMBL" id="MDU9004360.1"/>
    </source>
</evidence>
<protein>
    <submittedName>
        <fullName evidence="2">Uncharacterized protein</fullName>
    </submittedName>
</protein>
<proteinExistence type="predicted"/>
<name>A0ABU3VEB4_9RHOB</name>
<feature type="transmembrane region" description="Helical" evidence="1">
    <location>
        <begin position="12"/>
        <end position="34"/>
    </location>
</feature>
<evidence type="ECO:0000256" key="1">
    <source>
        <dbReference type="SAM" id="Phobius"/>
    </source>
</evidence>